<sequence>MNISAAQVNNLKAAVAAGLKAMWRPPRMTCAEYADEHFYMSSESSYSEGKWKSLPFQIGILNAMGNDLITTLNVMKSARVGYTKMLMANAAYKIEHKKRNVLMYQPRDKQAASFMKKHVEPAIRDIPVWGALAPWLGKKHRDSTLEDKVFSNGKTLMVRGGAAAANYREISTDDVIYDELAGFDESIEREGNATGLGDTRLELSVFPKSIRGSTPKILGSCQMEKACSESPYHFHFYLPCPHCGELQRLKWGGKDEPFGIKWQGDDPKTAYYLCEHCACVIENKCLTAMQESPAAKWICEKTGIWTRDFLAFFDSEGNEIATPDNVAIYIWSAYNPLSSWRKLVTDFYKAKGDKEKLQTFVNTKLGQPWDDDTGEKLEWEDLARRREMYPAGKVPSRVVYLTAGVDTQDDRYEGRVWGWAAGQEAFLVDRFILNGKPDSQQLLDAVAERLNRTYTRADGIVMPIGLVAWDSGGHYTDVVYSMSKKLGLMRVIPVKGANVYGKPIANFPRKRNSKGVYLTEVGTDNAKELIMSRLRLLPDITEAKPGAIHLPLNEAVCDDAELQQLTAERKIPVRRDGRIVYRWDAGKKRNEALDCFVYALAALYIALERFGIDLDKLTAKAAQTAEVEAEAEMRPATQPKPTTSKSSGWLKTSGSGWL</sequence>
<dbReference type="HAMAP" id="MF_04144">
    <property type="entry name" value="TERL_LAMBDA"/>
    <property type="match status" value="1"/>
</dbReference>
<dbReference type="AlphaFoldDB" id="A0AAJ1F065"/>
<dbReference type="InterPro" id="IPR051220">
    <property type="entry name" value="TFA_Chaperone"/>
</dbReference>
<dbReference type="RefSeq" id="WP_240590608.1">
    <property type="nucleotide sequence ID" value="NZ_JAKUDL010000002.1"/>
</dbReference>
<dbReference type="Proteomes" id="UP001297581">
    <property type="component" value="Unassembled WGS sequence"/>
</dbReference>
<proteinExistence type="inferred from homology"/>
<evidence type="ECO:0000259" key="2">
    <source>
        <dbReference type="Pfam" id="PF05876"/>
    </source>
</evidence>
<dbReference type="Gene3D" id="3.40.50.300">
    <property type="entry name" value="P-loop containing nucleotide triphosphate hydrolases"/>
    <property type="match status" value="1"/>
</dbReference>
<organism evidence="4 5">
    <name type="scientific">Shewanella zhuhaiensis</name>
    <dbReference type="NCBI Taxonomy" id="2919576"/>
    <lineage>
        <taxon>Bacteria</taxon>
        <taxon>Pseudomonadati</taxon>
        <taxon>Pseudomonadota</taxon>
        <taxon>Gammaproteobacteria</taxon>
        <taxon>Alteromonadales</taxon>
        <taxon>Shewanellaceae</taxon>
        <taxon>Shewanella</taxon>
    </lineage>
</organism>
<evidence type="ECO:0000313" key="4">
    <source>
        <dbReference type="EMBL" id="MCH4294217.1"/>
    </source>
</evidence>
<dbReference type="PANTHER" id="PTHR34413:SF2">
    <property type="entry name" value="PROPHAGE TAIL FIBER ASSEMBLY PROTEIN HOMOLOG TFAE-RELATED"/>
    <property type="match status" value="1"/>
</dbReference>
<name>A0AAJ1F065_9GAMM</name>
<gene>
    <name evidence="4" type="ORF">MJ923_07850</name>
</gene>
<protein>
    <submittedName>
        <fullName evidence="4">Phage terminase large subunit family protein</fullName>
    </submittedName>
</protein>
<dbReference type="Pfam" id="PF20454">
    <property type="entry name" value="GpA_nuclease"/>
    <property type="match status" value="1"/>
</dbReference>
<feature type="region of interest" description="Disordered" evidence="1">
    <location>
        <begin position="628"/>
        <end position="658"/>
    </location>
</feature>
<accession>A0AAJ1F065</accession>
<dbReference type="GO" id="GO:0004519">
    <property type="term" value="F:endonuclease activity"/>
    <property type="evidence" value="ECO:0007669"/>
    <property type="project" value="InterPro"/>
</dbReference>
<dbReference type="InterPro" id="IPR027417">
    <property type="entry name" value="P-loop_NTPase"/>
</dbReference>
<dbReference type="PANTHER" id="PTHR34413">
    <property type="entry name" value="PROPHAGE TAIL FIBER ASSEMBLY PROTEIN HOMOLOG TFAE-RELATED-RELATED"/>
    <property type="match status" value="1"/>
</dbReference>
<dbReference type="InterPro" id="IPR008866">
    <property type="entry name" value="Phage_lambda_GpA-like"/>
</dbReference>
<dbReference type="Pfam" id="PF05876">
    <property type="entry name" value="GpA_ATPase"/>
    <property type="match status" value="1"/>
</dbReference>
<evidence type="ECO:0000313" key="5">
    <source>
        <dbReference type="Proteomes" id="UP001297581"/>
    </source>
</evidence>
<evidence type="ECO:0000256" key="1">
    <source>
        <dbReference type="SAM" id="MobiDB-lite"/>
    </source>
</evidence>
<reference evidence="4 5" key="1">
    <citation type="submission" date="2022-02" db="EMBL/GenBank/DDBJ databases">
        <title>The genome sequence of Shewanella sp. 3B26.</title>
        <authorList>
            <person name="Du J."/>
        </authorList>
    </citation>
    <scope>NUCLEOTIDE SEQUENCE [LARGE SCALE GENOMIC DNA]</scope>
    <source>
        <strain evidence="4 5">3B26</strain>
    </source>
</reference>
<dbReference type="InterPro" id="IPR046453">
    <property type="entry name" value="GpA_ATPase"/>
</dbReference>
<feature type="compositionally biased region" description="Polar residues" evidence="1">
    <location>
        <begin position="639"/>
        <end position="658"/>
    </location>
</feature>
<comment type="caution">
    <text evidence="4">The sequence shown here is derived from an EMBL/GenBank/DDBJ whole genome shotgun (WGS) entry which is preliminary data.</text>
</comment>
<dbReference type="EMBL" id="JAKUDL010000002">
    <property type="protein sequence ID" value="MCH4294217.1"/>
    <property type="molecule type" value="Genomic_DNA"/>
</dbReference>
<feature type="domain" description="Phage terminase large subunit GpA ATPase" evidence="2">
    <location>
        <begin position="47"/>
        <end position="289"/>
    </location>
</feature>
<keyword evidence="5" id="KW-1185">Reference proteome</keyword>
<dbReference type="InterPro" id="IPR046454">
    <property type="entry name" value="GpA_endonuclease"/>
</dbReference>
<feature type="domain" description="Terminase large subunit GpA endonuclease" evidence="3">
    <location>
        <begin position="329"/>
        <end position="605"/>
    </location>
</feature>
<dbReference type="GO" id="GO:0005524">
    <property type="term" value="F:ATP binding"/>
    <property type="evidence" value="ECO:0007669"/>
    <property type="project" value="InterPro"/>
</dbReference>
<evidence type="ECO:0000259" key="3">
    <source>
        <dbReference type="Pfam" id="PF20454"/>
    </source>
</evidence>
<dbReference type="GO" id="GO:0016887">
    <property type="term" value="F:ATP hydrolysis activity"/>
    <property type="evidence" value="ECO:0007669"/>
    <property type="project" value="InterPro"/>
</dbReference>